<sequence>MWKVNLYKLSKIRTFSSLYDATKERLERKHGGQRRQITLYIKELENFKPMREGIYKDMKIFADLLDIPVVNLQEAGRFDELKNGSLYNKLQRKMTESMLSMYHRWIFESGKTESVECLREWILQESEFQTIASETIHGLRHDHVGRQCPRSIACNLGGRKEVHNILLDRDKQSFSEPKVPVRTESNTKQNYATEKKEDTAAATEGGQDQKLFYRTYFARGQEDQNDLDNIVSKFWVIENVKTPGEKVFLSSDDQKVEQSLEFEDRHYEVIVPCKDDTSSLPNIYNMAFKKYIEKGYARKVSTKEETIVVKWYLPHFPVIRPGKETTKTRIVFDASAKFQRISLNDTTCIHQGPKLQQDLFYVLLRFRKYPVVLVCDIAEMYLRIKIAPDDRPFHRFVWRALKTEQVPEEYEFNSVFLE</sequence>
<dbReference type="PANTHER" id="PTHR47331:SF1">
    <property type="entry name" value="GAG-LIKE PROTEIN"/>
    <property type="match status" value="1"/>
</dbReference>
<dbReference type="AlphaFoldDB" id="A0A8B6FTX7"/>
<dbReference type="InterPro" id="IPR043502">
    <property type="entry name" value="DNA/RNA_pol_sf"/>
</dbReference>
<organism evidence="1 2">
    <name type="scientific">Mytilus galloprovincialis</name>
    <name type="common">Mediterranean mussel</name>
    <dbReference type="NCBI Taxonomy" id="29158"/>
    <lineage>
        <taxon>Eukaryota</taxon>
        <taxon>Metazoa</taxon>
        <taxon>Spiralia</taxon>
        <taxon>Lophotrochozoa</taxon>
        <taxon>Mollusca</taxon>
        <taxon>Bivalvia</taxon>
        <taxon>Autobranchia</taxon>
        <taxon>Pteriomorphia</taxon>
        <taxon>Mytilida</taxon>
        <taxon>Mytiloidea</taxon>
        <taxon>Mytilidae</taxon>
        <taxon>Mytilinae</taxon>
        <taxon>Mytilus</taxon>
    </lineage>
</organism>
<keyword evidence="2" id="KW-1185">Reference proteome</keyword>
<evidence type="ECO:0000313" key="1">
    <source>
        <dbReference type="EMBL" id="VDI54656.1"/>
    </source>
</evidence>
<dbReference type="PANTHER" id="PTHR47331">
    <property type="entry name" value="PHD-TYPE DOMAIN-CONTAINING PROTEIN"/>
    <property type="match status" value="1"/>
</dbReference>
<accession>A0A8B6FTX7</accession>
<dbReference type="EMBL" id="UYJE01007421">
    <property type="protein sequence ID" value="VDI54656.1"/>
    <property type="molecule type" value="Genomic_DNA"/>
</dbReference>
<name>A0A8B6FTX7_MYTGA</name>
<dbReference type="OrthoDB" id="6090426at2759"/>
<reference evidence="1" key="1">
    <citation type="submission" date="2018-11" db="EMBL/GenBank/DDBJ databases">
        <authorList>
            <person name="Alioto T."/>
            <person name="Alioto T."/>
        </authorList>
    </citation>
    <scope>NUCLEOTIDE SEQUENCE</scope>
</reference>
<evidence type="ECO:0000313" key="2">
    <source>
        <dbReference type="Proteomes" id="UP000596742"/>
    </source>
</evidence>
<protein>
    <submittedName>
        <fullName evidence="1">Uncharacterized protein</fullName>
    </submittedName>
</protein>
<comment type="caution">
    <text evidence="1">The sequence shown here is derived from an EMBL/GenBank/DDBJ whole genome shotgun (WGS) entry which is preliminary data.</text>
</comment>
<proteinExistence type="predicted"/>
<gene>
    <name evidence="1" type="ORF">MGAL_10B053011</name>
</gene>
<dbReference type="Proteomes" id="UP000596742">
    <property type="component" value="Unassembled WGS sequence"/>
</dbReference>
<dbReference type="SUPFAM" id="SSF56672">
    <property type="entry name" value="DNA/RNA polymerases"/>
    <property type="match status" value="1"/>
</dbReference>